<proteinExistence type="predicted"/>
<dbReference type="Proteomes" id="UP001500968">
    <property type="component" value="Unassembled WGS sequence"/>
</dbReference>
<comment type="caution">
    <text evidence="1">The sequence shown here is derived from an EMBL/GenBank/DDBJ whole genome shotgun (WGS) entry which is preliminary data.</text>
</comment>
<dbReference type="EMBL" id="BAABCR010000013">
    <property type="protein sequence ID" value="GAA4029085.1"/>
    <property type="molecule type" value="Genomic_DNA"/>
</dbReference>
<evidence type="ECO:0000313" key="2">
    <source>
        <dbReference type="Proteomes" id="UP001500968"/>
    </source>
</evidence>
<protein>
    <submittedName>
        <fullName evidence="1">Uncharacterized protein</fullName>
    </submittedName>
</protein>
<gene>
    <name evidence="1" type="ORF">GCM10022386_10980</name>
</gene>
<keyword evidence="2" id="KW-1185">Reference proteome</keyword>
<name>A0ABP7TP77_9FLAO</name>
<evidence type="ECO:0000313" key="1">
    <source>
        <dbReference type="EMBL" id="GAA4029085.1"/>
    </source>
</evidence>
<organism evidence="1 2">
    <name type="scientific">Flavobacterium cheonhonense</name>
    <dbReference type="NCBI Taxonomy" id="706185"/>
    <lineage>
        <taxon>Bacteria</taxon>
        <taxon>Pseudomonadati</taxon>
        <taxon>Bacteroidota</taxon>
        <taxon>Flavobacteriia</taxon>
        <taxon>Flavobacteriales</taxon>
        <taxon>Flavobacteriaceae</taxon>
        <taxon>Flavobacterium</taxon>
    </lineage>
</organism>
<reference evidence="2" key="1">
    <citation type="journal article" date="2019" name="Int. J. Syst. Evol. Microbiol.">
        <title>The Global Catalogue of Microorganisms (GCM) 10K type strain sequencing project: providing services to taxonomists for standard genome sequencing and annotation.</title>
        <authorList>
            <consortium name="The Broad Institute Genomics Platform"/>
            <consortium name="The Broad Institute Genome Sequencing Center for Infectious Disease"/>
            <person name="Wu L."/>
            <person name="Ma J."/>
        </authorList>
    </citation>
    <scope>NUCLEOTIDE SEQUENCE [LARGE SCALE GENOMIC DNA]</scope>
    <source>
        <strain evidence="2">JCM 17064</strain>
    </source>
</reference>
<sequence>MKVEHKGHTAILKDTQGDTASFLMKITHEHNSFKNSNLILDLSHNQSLTLETVKSFSDFIKLHQKQKKSVVLVANSVNFNAIPKNIILVPTILEAHDIIEMEEIERDLGF</sequence>
<dbReference type="RefSeq" id="WP_290876838.1">
    <property type="nucleotide sequence ID" value="NZ_BAABCR010000013.1"/>
</dbReference>
<accession>A0ABP7TP77</accession>